<proteinExistence type="inferred from homology"/>
<dbReference type="Proteomes" id="UP001458880">
    <property type="component" value="Unassembled WGS sequence"/>
</dbReference>
<dbReference type="GO" id="GO:0017148">
    <property type="term" value="P:negative regulation of translation"/>
    <property type="evidence" value="ECO:0007669"/>
    <property type="project" value="TreeGrafter"/>
</dbReference>
<dbReference type="SUPFAM" id="SSF48452">
    <property type="entry name" value="TPR-like"/>
    <property type="match status" value="1"/>
</dbReference>
<evidence type="ECO:0000256" key="1">
    <source>
        <dbReference type="ARBA" id="ARBA00010080"/>
    </source>
</evidence>
<dbReference type="GO" id="GO:0031047">
    <property type="term" value="P:regulatory ncRNA-mediated gene silencing"/>
    <property type="evidence" value="ECO:0007669"/>
    <property type="project" value="UniProtKB-UniRule"/>
</dbReference>
<dbReference type="SMART" id="SM00028">
    <property type="entry name" value="TPR"/>
    <property type="match status" value="2"/>
</dbReference>
<dbReference type="InterPro" id="IPR019734">
    <property type="entry name" value="TPR_rpt"/>
</dbReference>
<dbReference type="GO" id="GO:0005737">
    <property type="term" value="C:cytoplasm"/>
    <property type="evidence" value="ECO:0007669"/>
    <property type="project" value="UniProtKB-SubCell"/>
</dbReference>
<keyword evidence="2" id="KW-0963">Cytoplasm</keyword>
<keyword evidence="2" id="KW-0943">RNA-mediated gene silencing</keyword>
<dbReference type="Gene3D" id="1.25.40.10">
    <property type="entry name" value="Tetratricopeptide repeat domain"/>
    <property type="match status" value="1"/>
</dbReference>
<comment type="function">
    <text evidence="2">Component of the CCR4-NOT complex which is one of the major cellular mRNA deadenylases and is linked to various cellular processes including bulk mRNA degradation, miRNA-mediated repression, translational repression during translational initiation and general transcription regulation.</text>
</comment>
<accession>A0AAW1LFT8</accession>
<keyword evidence="5" id="KW-1185">Reference proteome</keyword>
<dbReference type="AlphaFoldDB" id="A0AAW1LFT8"/>
<protein>
    <recommendedName>
        <fullName evidence="2">CCR4-NOT transcription complex subunit 10</fullName>
    </recommendedName>
</protein>
<evidence type="ECO:0000256" key="2">
    <source>
        <dbReference type="RuleBase" id="RU367083"/>
    </source>
</evidence>
<comment type="subcellular location">
    <subcellularLocation>
        <location evidence="2">Cytoplasm</location>
    </subcellularLocation>
    <subcellularLocation>
        <location evidence="2">Nucleus</location>
    </subcellularLocation>
</comment>
<dbReference type="GO" id="GO:0006402">
    <property type="term" value="P:mRNA catabolic process"/>
    <property type="evidence" value="ECO:0007669"/>
    <property type="project" value="TreeGrafter"/>
</dbReference>
<dbReference type="EMBL" id="JASPKY010000119">
    <property type="protein sequence ID" value="KAK9732367.1"/>
    <property type="molecule type" value="Genomic_DNA"/>
</dbReference>
<evidence type="ECO:0000313" key="4">
    <source>
        <dbReference type="EMBL" id="KAK9732367.1"/>
    </source>
</evidence>
<dbReference type="InterPro" id="IPR039740">
    <property type="entry name" value="CNOT10"/>
</dbReference>
<dbReference type="GO" id="GO:0030014">
    <property type="term" value="C:CCR4-NOT complex"/>
    <property type="evidence" value="ECO:0007669"/>
    <property type="project" value="UniProtKB-UniRule"/>
</dbReference>
<keyword evidence="2" id="KW-0539">Nucleus</keyword>
<evidence type="ECO:0000256" key="3">
    <source>
        <dbReference type="SAM" id="MobiDB-lite"/>
    </source>
</evidence>
<dbReference type="PANTHER" id="PTHR12979:SF5">
    <property type="entry name" value="CCR4-NOT TRANSCRIPTION COMPLEX SUBUNIT 10"/>
    <property type="match status" value="1"/>
</dbReference>
<feature type="compositionally biased region" description="Pro residues" evidence="3">
    <location>
        <begin position="261"/>
        <end position="273"/>
    </location>
</feature>
<organism evidence="4 5">
    <name type="scientific">Popillia japonica</name>
    <name type="common">Japanese beetle</name>
    <dbReference type="NCBI Taxonomy" id="7064"/>
    <lineage>
        <taxon>Eukaryota</taxon>
        <taxon>Metazoa</taxon>
        <taxon>Ecdysozoa</taxon>
        <taxon>Arthropoda</taxon>
        <taxon>Hexapoda</taxon>
        <taxon>Insecta</taxon>
        <taxon>Pterygota</taxon>
        <taxon>Neoptera</taxon>
        <taxon>Endopterygota</taxon>
        <taxon>Coleoptera</taxon>
        <taxon>Polyphaga</taxon>
        <taxon>Scarabaeiformia</taxon>
        <taxon>Scarabaeidae</taxon>
        <taxon>Rutelinae</taxon>
        <taxon>Popillia</taxon>
    </lineage>
</organism>
<comment type="similarity">
    <text evidence="1 2">Belongs to the CNOT10 family.</text>
</comment>
<dbReference type="GO" id="GO:0005634">
    <property type="term" value="C:nucleus"/>
    <property type="evidence" value="ECO:0007669"/>
    <property type="project" value="UniProtKB-SubCell"/>
</dbReference>
<name>A0AAW1LFT8_POPJA</name>
<sequence>MWSPRRAVLRQERFSLLTSSKSSIRKNIEYLFLQANQEYFLGNFQESVKILTSIPVDALKYNDCGESSTVMFYNNMGVLHHAMGKPNLACHYYQKALQEDTSLSSQKDVENSLCVNGGSRYQEIMYNLGISLLYAGKPQQAFECLIVAVRRYHRNSRLWLRLAECCITSHRGSNEIDFDIKQKKKEFTRNTIIECIGSNENQKIILTTNLSKDKKYSTESQSYAVPVPTLEFAILCLRNAQLLLPSNSVSSPVPLLVKPGITPPAPPPSPGPAPSNSIHSEDVTNLRNSILIANAYVSLCLGDYIMTLEYSEKLLNQARKSGIHILLAHLYAAESLVLLDKVQEALQHLHPEHIKDLSHELPSDSANVDDASLKTNPPFKWFPSNRASIVALFQYNLAVVMTIRGQLDQAATLARQIWQSSQTTQVPAHILMLVLYIELKLGHVDVARSLIKQYSLQYRFRGDRAIVAERATKYSNPMKTLNSERQFLKRNGGSLRFCALVSARKNVNKTLPVYYIQLCEGGPIYILNRNRATRMC</sequence>
<reference evidence="4 5" key="1">
    <citation type="journal article" date="2024" name="BMC Genomics">
        <title>De novo assembly and annotation of Popillia japonica's genome with initial clues to its potential as an invasive pest.</title>
        <authorList>
            <person name="Cucini C."/>
            <person name="Boschi S."/>
            <person name="Funari R."/>
            <person name="Cardaioli E."/>
            <person name="Iannotti N."/>
            <person name="Marturano G."/>
            <person name="Paoli F."/>
            <person name="Bruttini M."/>
            <person name="Carapelli A."/>
            <person name="Frati F."/>
            <person name="Nardi F."/>
        </authorList>
    </citation>
    <scope>NUCLEOTIDE SEQUENCE [LARGE SCALE GENOMIC DNA]</scope>
    <source>
        <strain evidence="4">DMR45628</strain>
    </source>
</reference>
<keyword evidence="2" id="KW-0804">Transcription</keyword>
<gene>
    <name evidence="4" type="ORF">QE152_g12863</name>
</gene>
<dbReference type="PANTHER" id="PTHR12979">
    <property type="entry name" value="CCR4-NOT TRANSCRIPTION COMPLEX SUBUNIT 10"/>
    <property type="match status" value="1"/>
</dbReference>
<keyword evidence="2" id="KW-0805">Transcription regulation</keyword>
<evidence type="ECO:0000313" key="5">
    <source>
        <dbReference type="Proteomes" id="UP001458880"/>
    </source>
</evidence>
<dbReference type="InterPro" id="IPR011990">
    <property type="entry name" value="TPR-like_helical_dom_sf"/>
</dbReference>
<keyword evidence="2" id="KW-0810">Translation regulation</keyword>
<comment type="caution">
    <text evidence="4">The sequence shown here is derived from an EMBL/GenBank/DDBJ whole genome shotgun (WGS) entry which is preliminary data.</text>
</comment>
<feature type="region of interest" description="Disordered" evidence="3">
    <location>
        <begin position="260"/>
        <end position="280"/>
    </location>
</feature>